<name>A0A517N417_9BACT</name>
<dbReference type="EMBL" id="CP036525">
    <property type="protein sequence ID" value="QDT01881.1"/>
    <property type="molecule type" value="Genomic_DNA"/>
</dbReference>
<evidence type="ECO:0000313" key="1">
    <source>
        <dbReference type="EMBL" id="QDT01881.1"/>
    </source>
</evidence>
<dbReference type="Proteomes" id="UP000318538">
    <property type="component" value="Chromosome"/>
</dbReference>
<sequence length="119" mass="13706">MLLVCSGRFIMLSRARRALPWTATGVQEHYQDSRFGSDFQRCLRARINESDFDAFAKRLDLTRTYGADDESLPISWTACDATWWTPPRSLVGARFEHDGDYYAMAAFHDGHVYFVAMGW</sequence>
<accession>A0A517N417</accession>
<proteinExistence type="predicted"/>
<gene>
    <name evidence="1" type="ORF">K227x_02500</name>
</gene>
<protein>
    <submittedName>
        <fullName evidence="1">Uncharacterized protein</fullName>
    </submittedName>
</protein>
<reference evidence="1 2" key="1">
    <citation type="submission" date="2019-02" db="EMBL/GenBank/DDBJ databases">
        <title>Deep-cultivation of Planctomycetes and their phenomic and genomic characterization uncovers novel biology.</title>
        <authorList>
            <person name="Wiegand S."/>
            <person name="Jogler M."/>
            <person name="Boedeker C."/>
            <person name="Pinto D."/>
            <person name="Vollmers J."/>
            <person name="Rivas-Marin E."/>
            <person name="Kohn T."/>
            <person name="Peeters S.H."/>
            <person name="Heuer A."/>
            <person name="Rast P."/>
            <person name="Oberbeckmann S."/>
            <person name="Bunk B."/>
            <person name="Jeske O."/>
            <person name="Meyerdierks A."/>
            <person name="Storesund J.E."/>
            <person name="Kallscheuer N."/>
            <person name="Luecker S."/>
            <person name="Lage O.M."/>
            <person name="Pohl T."/>
            <person name="Merkel B.J."/>
            <person name="Hornburger P."/>
            <person name="Mueller R.-W."/>
            <person name="Bruemmer F."/>
            <person name="Labrenz M."/>
            <person name="Spormann A.M."/>
            <person name="Op den Camp H."/>
            <person name="Overmann J."/>
            <person name="Amann R."/>
            <person name="Jetten M.S.M."/>
            <person name="Mascher T."/>
            <person name="Medema M.H."/>
            <person name="Devos D.P."/>
            <person name="Kaster A.-K."/>
            <person name="Ovreas L."/>
            <person name="Rohde M."/>
            <person name="Galperin M.Y."/>
            <person name="Jogler C."/>
        </authorList>
    </citation>
    <scope>NUCLEOTIDE SEQUENCE [LARGE SCALE GENOMIC DNA]</scope>
    <source>
        <strain evidence="1 2">K22_7</strain>
    </source>
</reference>
<dbReference type="AlphaFoldDB" id="A0A517N417"/>
<keyword evidence="2" id="KW-1185">Reference proteome</keyword>
<dbReference type="KEGG" id="rlc:K227x_02500"/>
<evidence type="ECO:0000313" key="2">
    <source>
        <dbReference type="Proteomes" id="UP000318538"/>
    </source>
</evidence>
<organism evidence="1 2">
    <name type="scientific">Rubripirellula lacrimiformis</name>
    <dbReference type="NCBI Taxonomy" id="1930273"/>
    <lineage>
        <taxon>Bacteria</taxon>
        <taxon>Pseudomonadati</taxon>
        <taxon>Planctomycetota</taxon>
        <taxon>Planctomycetia</taxon>
        <taxon>Pirellulales</taxon>
        <taxon>Pirellulaceae</taxon>
        <taxon>Rubripirellula</taxon>
    </lineage>
</organism>